<accession>A0A4U2YJB8</accession>
<reference evidence="1 2" key="1">
    <citation type="submission" date="2019-04" db="EMBL/GenBank/DDBJ databases">
        <title>Lysinibacillus genome sequencing.</title>
        <authorList>
            <person name="Dunlap C."/>
        </authorList>
    </citation>
    <scope>NUCLEOTIDE SEQUENCE [LARGE SCALE GENOMIC DNA]</scope>
    <source>
        <strain evidence="1 2">CCTCC AB 2010389</strain>
    </source>
</reference>
<dbReference type="EMBL" id="SZPU01000082">
    <property type="protein sequence ID" value="TKI61247.1"/>
    <property type="molecule type" value="Genomic_DNA"/>
</dbReference>
<comment type="caution">
    <text evidence="1">The sequence shown here is derived from an EMBL/GenBank/DDBJ whole genome shotgun (WGS) entry which is preliminary data.</text>
</comment>
<dbReference type="AlphaFoldDB" id="A0A4U2YJB8"/>
<dbReference type="Proteomes" id="UP000308744">
    <property type="component" value="Unassembled WGS sequence"/>
</dbReference>
<keyword evidence="2" id="KW-1185">Reference proteome</keyword>
<evidence type="ECO:0000313" key="2">
    <source>
        <dbReference type="Proteomes" id="UP000308744"/>
    </source>
</evidence>
<proteinExistence type="predicted"/>
<evidence type="ECO:0000313" key="1">
    <source>
        <dbReference type="EMBL" id="TKI61247.1"/>
    </source>
</evidence>
<protein>
    <submittedName>
        <fullName evidence="1">Uncharacterized protein</fullName>
    </submittedName>
</protein>
<sequence length="59" mass="6868">MTESLLTLRNEGLFCCSKKEEIIVLISISDDERAEMVENYSAGLLNSENIRNNFEKRWN</sequence>
<organism evidence="1 2">
    <name type="scientific">Lysinibacillus mangiferihumi</name>
    <dbReference type="NCBI Taxonomy" id="1130819"/>
    <lineage>
        <taxon>Bacteria</taxon>
        <taxon>Bacillati</taxon>
        <taxon>Bacillota</taxon>
        <taxon>Bacilli</taxon>
        <taxon>Bacillales</taxon>
        <taxon>Bacillaceae</taxon>
        <taxon>Lysinibacillus</taxon>
    </lineage>
</organism>
<name>A0A4U2YJB8_9BACI</name>
<gene>
    <name evidence="1" type="ORF">FC756_19655</name>
</gene>